<dbReference type="EMBL" id="BAAAWD010000029">
    <property type="protein sequence ID" value="GAA3039716.1"/>
    <property type="molecule type" value="Genomic_DNA"/>
</dbReference>
<evidence type="ECO:0000313" key="3">
    <source>
        <dbReference type="EMBL" id="GAA3039716.1"/>
    </source>
</evidence>
<evidence type="ECO:0000256" key="2">
    <source>
        <dbReference type="SAM" id="Phobius"/>
    </source>
</evidence>
<keyword evidence="2" id="KW-0472">Membrane</keyword>
<keyword evidence="1" id="KW-0175">Coiled coil</keyword>
<evidence type="ECO:0000256" key="1">
    <source>
        <dbReference type="SAM" id="Coils"/>
    </source>
</evidence>
<accession>A0ABP6LGT5</accession>
<dbReference type="Proteomes" id="UP001499930">
    <property type="component" value="Unassembled WGS sequence"/>
</dbReference>
<proteinExistence type="predicted"/>
<comment type="caution">
    <text evidence="3">The sequence shown here is derived from an EMBL/GenBank/DDBJ whole genome shotgun (WGS) entry which is preliminary data.</text>
</comment>
<feature type="transmembrane region" description="Helical" evidence="2">
    <location>
        <begin position="6"/>
        <end position="26"/>
    </location>
</feature>
<protein>
    <recommendedName>
        <fullName evidence="5">DUF2746 domain-containing protein</fullName>
    </recommendedName>
</protein>
<reference evidence="4" key="1">
    <citation type="journal article" date="2019" name="Int. J. Syst. Evol. Microbiol.">
        <title>The Global Catalogue of Microorganisms (GCM) 10K type strain sequencing project: providing services to taxonomists for standard genome sequencing and annotation.</title>
        <authorList>
            <consortium name="The Broad Institute Genomics Platform"/>
            <consortium name="The Broad Institute Genome Sequencing Center for Infectious Disease"/>
            <person name="Wu L."/>
            <person name="Ma J."/>
        </authorList>
    </citation>
    <scope>NUCLEOTIDE SEQUENCE [LARGE SCALE GENOMIC DNA]</scope>
    <source>
        <strain evidence="4">JCM 3106</strain>
    </source>
</reference>
<sequence>MTWADAAVFIAQGIVGGGIVQAFIAITKRRSELRQLDRGTDSVMVETASGVVTMLRTELESAKSENATLEAKLADQQAKLADQQRQIHLLGERISELRTDLVIAKAEIHRLQDGQEQMP</sequence>
<name>A0ABP6LGT5_9ACTN</name>
<feature type="coiled-coil region" evidence="1">
    <location>
        <begin position="52"/>
        <end position="100"/>
    </location>
</feature>
<organism evidence="3 4">
    <name type="scientific">Streptosporangium longisporum</name>
    <dbReference type="NCBI Taxonomy" id="46187"/>
    <lineage>
        <taxon>Bacteria</taxon>
        <taxon>Bacillati</taxon>
        <taxon>Actinomycetota</taxon>
        <taxon>Actinomycetes</taxon>
        <taxon>Streptosporangiales</taxon>
        <taxon>Streptosporangiaceae</taxon>
        <taxon>Streptosporangium</taxon>
    </lineage>
</organism>
<keyword evidence="4" id="KW-1185">Reference proteome</keyword>
<keyword evidence="2" id="KW-0812">Transmembrane</keyword>
<evidence type="ECO:0008006" key="5">
    <source>
        <dbReference type="Google" id="ProtNLM"/>
    </source>
</evidence>
<gene>
    <name evidence="3" type="ORF">GCM10017559_80070</name>
</gene>
<dbReference type="RefSeq" id="WP_344907099.1">
    <property type="nucleotide sequence ID" value="NZ_BAAAWD010000029.1"/>
</dbReference>
<keyword evidence="2" id="KW-1133">Transmembrane helix</keyword>
<evidence type="ECO:0000313" key="4">
    <source>
        <dbReference type="Proteomes" id="UP001499930"/>
    </source>
</evidence>